<protein>
    <submittedName>
        <fullName evidence="7">Serine protease</fullName>
    </submittedName>
</protein>
<dbReference type="PANTHER" id="PTHR43343:SF3">
    <property type="entry name" value="PROTEASE DO-LIKE 8, CHLOROPLASTIC"/>
    <property type="match status" value="1"/>
</dbReference>
<evidence type="ECO:0000256" key="5">
    <source>
        <dbReference type="SAM" id="Phobius"/>
    </source>
</evidence>
<dbReference type="PRINTS" id="PR00834">
    <property type="entry name" value="PROTEASES2C"/>
</dbReference>
<dbReference type="InterPro" id="IPR001940">
    <property type="entry name" value="Peptidase_S1C"/>
</dbReference>
<feature type="compositionally biased region" description="Low complexity" evidence="4">
    <location>
        <begin position="56"/>
        <end position="67"/>
    </location>
</feature>
<dbReference type="InterPro" id="IPR009003">
    <property type="entry name" value="Peptidase_S1_PA"/>
</dbReference>
<evidence type="ECO:0000256" key="4">
    <source>
        <dbReference type="SAM" id="MobiDB-lite"/>
    </source>
</evidence>
<evidence type="ECO:0000313" key="8">
    <source>
        <dbReference type="Proteomes" id="UP000235293"/>
    </source>
</evidence>
<reference evidence="7 8" key="1">
    <citation type="submission" date="2017-09" db="EMBL/GenBank/DDBJ databases">
        <title>Bacterial strain isolated from the female urinary microbiota.</title>
        <authorList>
            <person name="Thomas-White K."/>
            <person name="Kumar N."/>
            <person name="Forster S."/>
            <person name="Putonti C."/>
            <person name="Lawley T."/>
            <person name="Wolfe A.J."/>
        </authorList>
    </citation>
    <scope>NUCLEOTIDE SEQUENCE [LARGE SCALE GENOMIC DNA]</scope>
    <source>
        <strain evidence="7 8">UMB0411</strain>
    </source>
</reference>
<keyword evidence="5" id="KW-1133">Transmembrane helix</keyword>
<feature type="compositionally biased region" description="Basic residues" evidence="4">
    <location>
        <begin position="552"/>
        <end position="566"/>
    </location>
</feature>
<evidence type="ECO:0000313" key="7">
    <source>
        <dbReference type="EMBL" id="PMC55412.1"/>
    </source>
</evidence>
<feature type="region of interest" description="Disordered" evidence="4">
    <location>
        <begin position="1"/>
        <end position="91"/>
    </location>
</feature>
<dbReference type="Pfam" id="PF13365">
    <property type="entry name" value="Trypsin_2"/>
    <property type="match status" value="1"/>
</dbReference>
<keyword evidence="5" id="KW-0812">Transmembrane</keyword>
<dbReference type="PROSITE" id="PS50106">
    <property type="entry name" value="PDZ"/>
    <property type="match status" value="1"/>
</dbReference>
<dbReference type="AlphaFoldDB" id="A0A9X7FGA0"/>
<feature type="region of interest" description="Disordered" evidence="4">
    <location>
        <begin position="544"/>
        <end position="597"/>
    </location>
</feature>
<dbReference type="InterPro" id="IPR036034">
    <property type="entry name" value="PDZ_sf"/>
</dbReference>
<name>A0A9X7FGA0_9BIFI</name>
<evidence type="ECO:0000256" key="1">
    <source>
        <dbReference type="ARBA" id="ARBA00010541"/>
    </source>
</evidence>
<feature type="compositionally biased region" description="Polar residues" evidence="4">
    <location>
        <begin position="8"/>
        <end position="22"/>
    </location>
</feature>
<feature type="compositionally biased region" description="Low complexity" evidence="4">
    <location>
        <begin position="23"/>
        <end position="43"/>
    </location>
</feature>
<dbReference type="Proteomes" id="UP000235293">
    <property type="component" value="Unassembled WGS sequence"/>
</dbReference>
<feature type="compositionally biased region" description="Low complexity" evidence="4">
    <location>
        <begin position="77"/>
        <end position="90"/>
    </location>
</feature>
<evidence type="ECO:0000256" key="2">
    <source>
        <dbReference type="ARBA" id="ARBA00022670"/>
    </source>
</evidence>
<organism evidence="7 8">
    <name type="scientific">Gardnerella swidsinskii</name>
    <dbReference type="NCBI Taxonomy" id="2792979"/>
    <lineage>
        <taxon>Bacteria</taxon>
        <taxon>Bacillati</taxon>
        <taxon>Actinomycetota</taxon>
        <taxon>Actinomycetes</taxon>
        <taxon>Bifidobacteriales</taxon>
        <taxon>Bifidobacteriaceae</taxon>
        <taxon>Gardnerella</taxon>
    </lineage>
</organism>
<dbReference type="InterPro" id="IPR051201">
    <property type="entry name" value="Chloro_Bact_Ser_Proteases"/>
</dbReference>
<dbReference type="GO" id="GO:0006508">
    <property type="term" value="P:proteolysis"/>
    <property type="evidence" value="ECO:0007669"/>
    <property type="project" value="UniProtKB-KW"/>
</dbReference>
<dbReference type="Gene3D" id="2.40.10.10">
    <property type="entry name" value="Trypsin-like serine proteases"/>
    <property type="match status" value="2"/>
</dbReference>
<dbReference type="RefSeq" id="WP_102155595.1">
    <property type="nucleotide sequence ID" value="NZ_PNGY01000001.1"/>
</dbReference>
<feature type="domain" description="PDZ" evidence="6">
    <location>
        <begin position="438"/>
        <end position="539"/>
    </location>
</feature>
<dbReference type="EMBL" id="PNGY01000001">
    <property type="protein sequence ID" value="PMC55412.1"/>
    <property type="molecule type" value="Genomic_DNA"/>
</dbReference>
<keyword evidence="5" id="KW-0472">Membrane</keyword>
<dbReference type="SMART" id="SM00228">
    <property type="entry name" value="PDZ"/>
    <property type="match status" value="1"/>
</dbReference>
<keyword evidence="3" id="KW-0378">Hydrolase</keyword>
<comment type="caution">
    <text evidence="7">The sequence shown here is derived from an EMBL/GenBank/DDBJ whole genome shotgun (WGS) entry which is preliminary data.</text>
</comment>
<evidence type="ECO:0000259" key="6">
    <source>
        <dbReference type="PROSITE" id="PS50106"/>
    </source>
</evidence>
<feature type="transmembrane region" description="Helical" evidence="5">
    <location>
        <begin position="181"/>
        <end position="203"/>
    </location>
</feature>
<dbReference type="Pfam" id="PF13180">
    <property type="entry name" value="PDZ_2"/>
    <property type="match status" value="1"/>
</dbReference>
<feature type="compositionally biased region" description="Polar residues" evidence="4">
    <location>
        <begin position="117"/>
        <end position="135"/>
    </location>
</feature>
<dbReference type="SUPFAM" id="SSF50156">
    <property type="entry name" value="PDZ domain-like"/>
    <property type="match status" value="1"/>
</dbReference>
<feature type="region of interest" description="Disordered" evidence="4">
    <location>
        <begin position="112"/>
        <end position="174"/>
    </location>
</feature>
<dbReference type="GO" id="GO:0004252">
    <property type="term" value="F:serine-type endopeptidase activity"/>
    <property type="evidence" value="ECO:0007669"/>
    <property type="project" value="InterPro"/>
</dbReference>
<dbReference type="Gene3D" id="2.30.42.10">
    <property type="match status" value="1"/>
</dbReference>
<gene>
    <name evidence="7" type="ORF">CJ213_04855</name>
</gene>
<proteinExistence type="inferred from homology"/>
<comment type="similarity">
    <text evidence="1">Belongs to the peptidase S1C family.</text>
</comment>
<sequence>MADDMYGANQQESNETANNGYYEQQEQPTQPAQPTQTTQPAQTYSPAPEFGAYGPTNNENEVGTNTTQYPANNYAVNQNNDADNTNINNAPTQYIGSQNYYGNNNFNGFGNPYNYGTDNNSYPNNEVGNQTPAQQNFNNNASNEENENMAKTSIISTNAANTNDTNKKGNKRKTKSSSSTAFVAILSSAISAIVCVVVVLFVISQGLISIPQSGSFANIGSHSSGPGTAVVKGGQSPDWQGVAKNVSGAVVSIQTRLEKGMGKGSGAIIDSKGYVVTNNHVIANAKEIQVTLSNGQIYSATLVGADKTTDLAVLKLDNSPNNLKTVQFADSNLLSVGEPVMAIGNPLGYDDTATTGIVSALNRPVSVMDDQSRSEIVTNAVQIDAAINPGNSGGPTFNAAGKVIGINSSIAATSAQGETTGSIGIGFAIPANLVKRVVTEIIKNGSVKHVALGIMIKSTAVESEGITRGGAQIVSVNQGSPAEKAGLKANDTIVAFDDKPVSNNYALLGYVRATAFNQKATLTIVRNGNTLKLQVTFNQEETAVNGTNKQEKKLKKNQKKPGKKRGSNSYDGDDDDLQQRGDDDGDDGGIFDPFGFW</sequence>
<evidence type="ECO:0000256" key="3">
    <source>
        <dbReference type="ARBA" id="ARBA00022801"/>
    </source>
</evidence>
<keyword evidence="2 7" id="KW-0645">Protease</keyword>
<dbReference type="InterPro" id="IPR043504">
    <property type="entry name" value="Peptidase_S1_PA_chymotrypsin"/>
</dbReference>
<dbReference type="SUPFAM" id="SSF50494">
    <property type="entry name" value="Trypsin-like serine proteases"/>
    <property type="match status" value="1"/>
</dbReference>
<accession>A0A9X7FGA0</accession>
<dbReference type="InterPro" id="IPR001478">
    <property type="entry name" value="PDZ"/>
</dbReference>
<dbReference type="PANTHER" id="PTHR43343">
    <property type="entry name" value="PEPTIDASE S12"/>
    <property type="match status" value="1"/>
</dbReference>